<dbReference type="InterPro" id="IPR012337">
    <property type="entry name" value="RNaseH-like_sf"/>
</dbReference>
<dbReference type="PANTHER" id="PTHR37984">
    <property type="entry name" value="PROTEIN CBG26694"/>
    <property type="match status" value="1"/>
</dbReference>
<evidence type="ECO:0000313" key="3">
    <source>
        <dbReference type="EMBL" id="KAK4816461.1"/>
    </source>
</evidence>
<gene>
    <name evidence="3" type="ORF">QYF61_017189</name>
</gene>
<dbReference type="PROSITE" id="PS50994">
    <property type="entry name" value="INTEGRASE"/>
    <property type="match status" value="1"/>
</dbReference>
<comment type="caution">
    <text evidence="3">The sequence shown here is derived from an EMBL/GenBank/DDBJ whole genome shotgun (WGS) entry which is preliminary data.</text>
</comment>
<dbReference type="GO" id="GO:0015074">
    <property type="term" value="P:DNA integration"/>
    <property type="evidence" value="ECO:0007669"/>
    <property type="project" value="InterPro"/>
</dbReference>
<dbReference type="Proteomes" id="UP001333110">
    <property type="component" value="Unassembled WGS sequence"/>
</dbReference>
<feature type="domain" description="Integrase catalytic" evidence="2">
    <location>
        <begin position="78"/>
        <end position="162"/>
    </location>
</feature>
<feature type="non-terminal residue" evidence="3">
    <location>
        <position position="230"/>
    </location>
</feature>
<evidence type="ECO:0000313" key="4">
    <source>
        <dbReference type="Proteomes" id="UP001333110"/>
    </source>
</evidence>
<dbReference type="SUPFAM" id="SSF53098">
    <property type="entry name" value="Ribonuclease H-like"/>
    <property type="match status" value="1"/>
</dbReference>
<dbReference type="InterPro" id="IPR001584">
    <property type="entry name" value="Integrase_cat-core"/>
</dbReference>
<dbReference type="Pfam" id="PF00665">
    <property type="entry name" value="rve"/>
    <property type="match status" value="1"/>
</dbReference>
<dbReference type="InterPro" id="IPR036397">
    <property type="entry name" value="RNaseH_sf"/>
</dbReference>
<name>A0AAN7N2H2_MYCAM</name>
<reference evidence="3 4" key="1">
    <citation type="journal article" date="2023" name="J. Hered.">
        <title>Chromosome-level genome of the wood stork (Mycteria americana) provides insight into avian chromosome evolution.</title>
        <authorList>
            <person name="Flamio R. Jr."/>
            <person name="Ramstad K.M."/>
        </authorList>
    </citation>
    <scope>NUCLEOTIDE SEQUENCE [LARGE SCALE GENOMIC DNA]</scope>
    <source>
        <strain evidence="3">JAX WOST 10</strain>
    </source>
</reference>
<dbReference type="AlphaFoldDB" id="A0AAN7N2H2"/>
<keyword evidence="4" id="KW-1185">Reference proteome</keyword>
<proteinExistence type="predicted"/>
<evidence type="ECO:0000256" key="1">
    <source>
        <dbReference type="SAM" id="MobiDB-lite"/>
    </source>
</evidence>
<dbReference type="EMBL" id="JAUNZN010000009">
    <property type="protein sequence ID" value="KAK4816461.1"/>
    <property type="molecule type" value="Genomic_DNA"/>
</dbReference>
<dbReference type="PANTHER" id="PTHR37984:SF5">
    <property type="entry name" value="PROTEIN NYNRIN-LIKE"/>
    <property type="match status" value="1"/>
</dbReference>
<dbReference type="GO" id="GO:0003676">
    <property type="term" value="F:nucleic acid binding"/>
    <property type="evidence" value="ECO:0007669"/>
    <property type="project" value="InterPro"/>
</dbReference>
<feature type="compositionally biased region" description="Basic residues" evidence="1">
    <location>
        <begin position="1"/>
        <end position="10"/>
    </location>
</feature>
<evidence type="ECO:0000259" key="2">
    <source>
        <dbReference type="PROSITE" id="PS50994"/>
    </source>
</evidence>
<protein>
    <recommendedName>
        <fullName evidence="2">Integrase catalytic domain-containing protein</fullName>
    </recommendedName>
</protein>
<feature type="region of interest" description="Disordered" evidence="1">
    <location>
        <begin position="1"/>
        <end position="22"/>
    </location>
</feature>
<dbReference type="Gene3D" id="3.30.420.10">
    <property type="entry name" value="Ribonuclease H-like superfamily/Ribonuclease H"/>
    <property type="match status" value="1"/>
</dbReference>
<accession>A0AAN7N2H2</accession>
<dbReference type="InterPro" id="IPR050951">
    <property type="entry name" value="Retrovirus_Pol_polyprotein"/>
</dbReference>
<sequence>MKRTLQQRKRINGERGKQNKMTAEYGQLEENQFCQRSNKKRWRAPGIYAAAKRITSSCPTCQKFSSIKLSSELGGQPWAYIPFQQLQIDYADTPSASGYKHLLVIVDQLSGWVEAFPTRKADTRVTKALLKEIIRRSGVSESIVSDRGAHFTANTISQLCRKTEENLEGKDSKNIYKHRFEVTGRIALSPMGCVQCPTTTHRQAPGEILFGRHLAIPGTYIPAKTSLLDG</sequence>
<organism evidence="3 4">
    <name type="scientific">Mycteria americana</name>
    <name type="common">Wood stork</name>
    <dbReference type="NCBI Taxonomy" id="33587"/>
    <lineage>
        <taxon>Eukaryota</taxon>
        <taxon>Metazoa</taxon>
        <taxon>Chordata</taxon>
        <taxon>Craniata</taxon>
        <taxon>Vertebrata</taxon>
        <taxon>Euteleostomi</taxon>
        <taxon>Archelosauria</taxon>
        <taxon>Archosauria</taxon>
        <taxon>Dinosauria</taxon>
        <taxon>Saurischia</taxon>
        <taxon>Theropoda</taxon>
        <taxon>Coelurosauria</taxon>
        <taxon>Aves</taxon>
        <taxon>Neognathae</taxon>
        <taxon>Neoaves</taxon>
        <taxon>Aequornithes</taxon>
        <taxon>Ciconiiformes</taxon>
        <taxon>Ciconiidae</taxon>
        <taxon>Mycteria</taxon>
    </lineage>
</organism>